<dbReference type="InterPro" id="IPR011204">
    <property type="entry name" value="Virulence_RhuM-like"/>
</dbReference>
<dbReference type="OrthoDB" id="9802752at2"/>
<organism evidence="2 3">
    <name type="scientific">Trichloromonas acetexigens</name>
    <dbReference type="NCBI Taxonomy" id="38815"/>
    <lineage>
        <taxon>Bacteria</taxon>
        <taxon>Pseudomonadati</taxon>
        <taxon>Thermodesulfobacteriota</taxon>
        <taxon>Desulfuromonadia</taxon>
        <taxon>Desulfuromonadales</taxon>
        <taxon>Trichloromonadaceae</taxon>
        <taxon>Trichloromonas</taxon>
    </lineage>
</organism>
<dbReference type="InterPro" id="IPR036597">
    <property type="entry name" value="Fido-like_dom_sf"/>
</dbReference>
<dbReference type="InterPro" id="IPR003812">
    <property type="entry name" value="Fido"/>
</dbReference>
<dbReference type="PROSITE" id="PS51459">
    <property type="entry name" value="FIDO"/>
    <property type="match status" value="1"/>
</dbReference>
<evidence type="ECO:0000259" key="1">
    <source>
        <dbReference type="PROSITE" id="PS51459"/>
    </source>
</evidence>
<feature type="domain" description="Fido" evidence="1">
    <location>
        <begin position="196"/>
        <end position="321"/>
    </location>
</feature>
<dbReference type="AlphaFoldDB" id="A0A550JL56"/>
<protein>
    <submittedName>
        <fullName evidence="2">Fic/DOC family protein</fullName>
    </submittedName>
</protein>
<proteinExistence type="predicted"/>
<dbReference type="PANTHER" id="PTHR35810">
    <property type="entry name" value="CYTOPLASMIC PROTEIN-RELATED"/>
    <property type="match status" value="1"/>
</dbReference>
<dbReference type="Gene3D" id="1.20.120.1870">
    <property type="entry name" value="Fic/DOC protein, Fido domain"/>
    <property type="match status" value="1"/>
</dbReference>
<dbReference type="Proteomes" id="UP000317155">
    <property type="component" value="Unassembled WGS sequence"/>
</dbReference>
<evidence type="ECO:0000313" key="2">
    <source>
        <dbReference type="EMBL" id="TRO83917.1"/>
    </source>
</evidence>
<accession>A0A550JL56</accession>
<dbReference type="SUPFAM" id="SSF140931">
    <property type="entry name" value="Fic-like"/>
    <property type="match status" value="1"/>
</dbReference>
<name>A0A550JL56_9BACT</name>
<dbReference type="PANTHER" id="PTHR35810:SF1">
    <property type="entry name" value="CYTOPLASMIC PROTEIN"/>
    <property type="match status" value="1"/>
</dbReference>
<keyword evidence="3" id="KW-1185">Reference proteome</keyword>
<gene>
    <name evidence="2" type="ORF">FL622_01675</name>
</gene>
<reference evidence="2 3" key="1">
    <citation type="submission" date="2019-07" db="EMBL/GenBank/DDBJ databases">
        <title>Insights of Desulfuromonas acetexigens electromicrobiology.</title>
        <authorList>
            <person name="Katuri K."/>
            <person name="Sapireddy V."/>
            <person name="Shaw D.R."/>
            <person name="Saikaly P."/>
        </authorList>
    </citation>
    <scope>NUCLEOTIDE SEQUENCE [LARGE SCALE GENOMIC DNA]</scope>
    <source>
        <strain evidence="2 3">2873</strain>
    </source>
</reference>
<comment type="caution">
    <text evidence="2">The sequence shown here is derived from an EMBL/GenBank/DDBJ whole genome shotgun (WGS) entry which is preliminary data.</text>
</comment>
<sequence>MTGGRSCSGEVLLFQAEDGKTRLEVQLDHETVWLNQAQMVTLFERDVSVVSRHIRNVFAEGELPEKSNLQKMQIANSDRPVVYYSLDVIISVGYRVKSRRGTQFRQWATRVLRDHIVKGYTVNEQRLRDETAKLREMQQTVDLLARTLTTQELVTETGRDVLRVINDYAYALATLDRYDHGSLSIEATTGQALRVIDYDEAIGIVYAMKGEFDGLFGIEKDQGFKSALGTIYQTFDGKELYPSVEEKAANLLYFVVKNHAFSDGNKRIAAALFIYFLATNAILYRPDGSKRLADNALVALTLLIAESRPEEKETIVKVIVNLINRSND</sequence>
<dbReference type="Pfam" id="PF13310">
    <property type="entry name" value="Virulence_RhuM"/>
    <property type="match status" value="1"/>
</dbReference>
<dbReference type="Pfam" id="PF02661">
    <property type="entry name" value="Fic"/>
    <property type="match status" value="1"/>
</dbReference>
<dbReference type="InterPro" id="IPR053737">
    <property type="entry name" value="Type_II_TA_Toxin"/>
</dbReference>
<evidence type="ECO:0000313" key="3">
    <source>
        <dbReference type="Proteomes" id="UP000317155"/>
    </source>
</evidence>
<dbReference type="EMBL" id="VJVV01000001">
    <property type="protein sequence ID" value="TRO83917.1"/>
    <property type="molecule type" value="Genomic_DNA"/>
</dbReference>